<keyword evidence="4 7" id="KW-1133">Transmembrane helix</keyword>
<evidence type="ECO:0000256" key="3">
    <source>
        <dbReference type="ARBA" id="ARBA00022692"/>
    </source>
</evidence>
<evidence type="ECO:0000313" key="9">
    <source>
        <dbReference type="EMBL" id="OIQ78717.1"/>
    </source>
</evidence>
<dbReference type="Gene3D" id="1.20.950.20">
    <property type="entry name" value="Transmembrane di-heme cytochromes, Chain C"/>
    <property type="match status" value="1"/>
</dbReference>
<protein>
    <recommendedName>
        <fullName evidence="8">NarG-like domain-containing protein</fullName>
    </recommendedName>
</protein>
<feature type="transmembrane region" description="Helical" evidence="7">
    <location>
        <begin position="214"/>
        <end position="235"/>
    </location>
</feature>
<feature type="transmembrane region" description="Helical" evidence="7">
    <location>
        <begin position="24"/>
        <end position="47"/>
    </location>
</feature>
<evidence type="ECO:0000256" key="6">
    <source>
        <dbReference type="ARBA" id="ARBA00023136"/>
    </source>
</evidence>
<accession>A0A1J5QS16</accession>
<evidence type="ECO:0000256" key="5">
    <source>
        <dbReference type="ARBA" id="ARBA00023002"/>
    </source>
</evidence>
<dbReference type="GO" id="GO:0016491">
    <property type="term" value="F:oxidoreductase activity"/>
    <property type="evidence" value="ECO:0007669"/>
    <property type="project" value="UniProtKB-KW"/>
</dbReference>
<feature type="transmembrane region" description="Helical" evidence="7">
    <location>
        <begin position="107"/>
        <end position="126"/>
    </location>
</feature>
<keyword evidence="3 7" id="KW-0812">Transmembrane</keyword>
<dbReference type="EMBL" id="MLJW01001348">
    <property type="protein sequence ID" value="OIQ78717.1"/>
    <property type="molecule type" value="Genomic_DNA"/>
</dbReference>
<comment type="subcellular location">
    <subcellularLocation>
        <location evidence="1">Cell membrane</location>
        <topology evidence="1">Multi-pass membrane protein</topology>
    </subcellularLocation>
</comment>
<dbReference type="SUPFAM" id="SSF103501">
    <property type="entry name" value="Respiratory nitrate reductase 1 gamma chain"/>
    <property type="match status" value="1"/>
</dbReference>
<reference evidence="9" key="1">
    <citation type="submission" date="2016-10" db="EMBL/GenBank/DDBJ databases">
        <title>Sequence of Gallionella enrichment culture.</title>
        <authorList>
            <person name="Poehlein A."/>
            <person name="Muehling M."/>
            <person name="Daniel R."/>
        </authorList>
    </citation>
    <scope>NUCLEOTIDE SEQUENCE</scope>
</reference>
<keyword evidence="6 7" id="KW-0472">Membrane</keyword>
<feature type="transmembrane region" description="Helical" evidence="7">
    <location>
        <begin position="146"/>
        <end position="168"/>
    </location>
</feature>
<sequence>MYASHGSQSKSSLAIFDFIPEQTIHWMGVGVMAVAFLASLSGLAMMVGGIARMEGVHFGTVFKGRAALGRSFKALWVALGVESLGQRRYRTDCTDAQDPAPWYRRRWLIHAATMWGFLGLFAATLLDYALALLGIKKTGTPVPIWYPVRLLGTLAGIAMVFGLTMLIVNRLGRANPGVKDSQQSDWMLLVLLWIVGVSGFVMELALYLPNAPAWGYWVFLFHVSTAMELMLLVPFMKFAHIMYRPAALFFHALGIETRAMAKK</sequence>
<evidence type="ECO:0000256" key="4">
    <source>
        <dbReference type="ARBA" id="ARBA00022989"/>
    </source>
</evidence>
<feature type="domain" description="NarG-like" evidence="8">
    <location>
        <begin position="150"/>
        <end position="205"/>
    </location>
</feature>
<keyword evidence="5" id="KW-0560">Oxidoreductase</keyword>
<feature type="transmembrane region" description="Helical" evidence="7">
    <location>
        <begin position="188"/>
        <end position="208"/>
    </location>
</feature>
<dbReference type="InterPro" id="IPR023234">
    <property type="entry name" value="NarG-like_domain"/>
</dbReference>
<evidence type="ECO:0000256" key="1">
    <source>
        <dbReference type="ARBA" id="ARBA00004651"/>
    </source>
</evidence>
<dbReference type="GO" id="GO:0005886">
    <property type="term" value="C:plasma membrane"/>
    <property type="evidence" value="ECO:0007669"/>
    <property type="project" value="UniProtKB-SubCell"/>
</dbReference>
<evidence type="ECO:0000256" key="7">
    <source>
        <dbReference type="SAM" id="Phobius"/>
    </source>
</evidence>
<dbReference type="Pfam" id="PF02665">
    <property type="entry name" value="Nitrate_red_gam"/>
    <property type="match status" value="1"/>
</dbReference>
<evidence type="ECO:0000256" key="2">
    <source>
        <dbReference type="ARBA" id="ARBA00022475"/>
    </source>
</evidence>
<organism evidence="9">
    <name type="scientific">mine drainage metagenome</name>
    <dbReference type="NCBI Taxonomy" id="410659"/>
    <lineage>
        <taxon>unclassified sequences</taxon>
        <taxon>metagenomes</taxon>
        <taxon>ecological metagenomes</taxon>
    </lineage>
</organism>
<keyword evidence="2" id="KW-1003">Cell membrane</keyword>
<evidence type="ECO:0000259" key="8">
    <source>
        <dbReference type="Pfam" id="PF02665"/>
    </source>
</evidence>
<comment type="caution">
    <text evidence="9">The sequence shown here is derived from an EMBL/GenBank/DDBJ whole genome shotgun (WGS) entry which is preliminary data.</text>
</comment>
<dbReference type="InterPro" id="IPR036197">
    <property type="entry name" value="NarG-like_sf"/>
</dbReference>
<gene>
    <name evidence="9" type="ORF">GALL_395690</name>
</gene>
<proteinExistence type="predicted"/>
<dbReference type="AlphaFoldDB" id="A0A1J5QS16"/>
<name>A0A1J5QS16_9ZZZZ</name>